<evidence type="ECO:0000259" key="6">
    <source>
        <dbReference type="Pfam" id="PF02350"/>
    </source>
</evidence>
<protein>
    <recommendedName>
        <fullName evidence="4">UDP-N-acetylglucosamine 2-epimerase (non-hydrolyzing)</fullName>
        <ecNumber evidence="4">5.1.3.14</ecNumber>
    </recommendedName>
</protein>
<dbReference type="InterPro" id="IPR003331">
    <property type="entry name" value="UDP_GlcNAc_Epimerase_2_dom"/>
</dbReference>
<evidence type="ECO:0000256" key="5">
    <source>
        <dbReference type="RuleBase" id="RU003513"/>
    </source>
</evidence>
<comment type="similarity">
    <text evidence="3 5">Belongs to the UDP-N-acetylglucosamine 2-epimerase family.</text>
</comment>
<dbReference type="AlphaFoldDB" id="A0A7V7GXA1"/>
<accession>A0A7V7GXA1</accession>
<dbReference type="PANTHER" id="PTHR43174:SF2">
    <property type="entry name" value="UDP-N-ACETYLGLUCOSAMINE 2-EPIMERASE"/>
    <property type="match status" value="1"/>
</dbReference>
<name>A0A7V7GXA1_9GAMM</name>
<comment type="caution">
    <text evidence="7">The sequence shown here is derived from an EMBL/GenBank/DDBJ whole genome shotgun (WGS) entry which is preliminary data.</text>
</comment>
<dbReference type="Pfam" id="PF02350">
    <property type="entry name" value="Epimerase_2"/>
    <property type="match status" value="1"/>
</dbReference>
<dbReference type="GO" id="GO:0008761">
    <property type="term" value="F:UDP-N-acetylglucosamine 2-epimerase activity"/>
    <property type="evidence" value="ECO:0007669"/>
    <property type="project" value="UniProtKB-EC"/>
</dbReference>
<gene>
    <name evidence="7" type="ORF">DT594_00200</name>
</gene>
<evidence type="ECO:0000256" key="3">
    <source>
        <dbReference type="ARBA" id="ARBA00038209"/>
    </source>
</evidence>
<organism evidence="7 8">
    <name type="scientific">Halopseudomonas laoshanensis</name>
    <dbReference type="NCBI Taxonomy" id="2268758"/>
    <lineage>
        <taxon>Bacteria</taxon>
        <taxon>Pseudomonadati</taxon>
        <taxon>Pseudomonadota</taxon>
        <taxon>Gammaproteobacteria</taxon>
        <taxon>Pseudomonadales</taxon>
        <taxon>Pseudomonadaceae</taxon>
        <taxon>Halopseudomonas</taxon>
    </lineage>
</organism>
<proteinExistence type="inferred from homology"/>
<sequence>MKTILVIAGTRPEVIKLAPVYTQAVKRFGAEAVEWVNSGQHTTLADLALEAFGIQPGTVLESMTADGSLGVLSCNLISELDRLFASVTPEAVVVQGDTTTAFAGALVAFYHRIPCVHVEAGLRSFDCTNPFPEEANRRMISSLASIHCAPTPRAAENLRREGVAEERILVTGNTVVDAVNHVREKLLQAPQPADGQRRILVTMHRREAWGDEMEKMCVALRELADSRPNVEIDFPVHLNPRVCEPVHRLLGNHPRIHLLAPLDYLGLQKMLSQSYLVLTDSGGIQEEAPSYGVPVLVLRRLTERPEAVEQGYAQVTGTDPATLVRAAQRLIDDPEAYRSMVAPANPFGDGHAAARIVQAMSELLSRQSVKSEHSSLAAVME</sequence>
<evidence type="ECO:0000313" key="8">
    <source>
        <dbReference type="Proteomes" id="UP000463138"/>
    </source>
</evidence>
<dbReference type="EMBL" id="QOVF01000001">
    <property type="protein sequence ID" value="KAA0695836.1"/>
    <property type="molecule type" value="Genomic_DNA"/>
</dbReference>
<dbReference type="PANTHER" id="PTHR43174">
    <property type="entry name" value="UDP-N-ACETYLGLUCOSAMINE 2-EPIMERASE"/>
    <property type="match status" value="1"/>
</dbReference>
<dbReference type="Gene3D" id="3.40.50.2000">
    <property type="entry name" value="Glycogen Phosphorylase B"/>
    <property type="match status" value="2"/>
</dbReference>
<feature type="domain" description="UDP-N-acetylglucosamine 2-epimerase" evidence="6">
    <location>
        <begin position="33"/>
        <end position="360"/>
    </location>
</feature>
<reference evidence="7 8" key="1">
    <citation type="submission" date="2018-07" db="EMBL/GenBank/DDBJ databases">
        <title>Pseudomonas laoshanensis sp. nov., isolated from soil.</title>
        <authorList>
            <person name="Sun J."/>
            <person name="Yu L."/>
            <person name="Wang M."/>
            <person name="Zhang C."/>
        </authorList>
    </citation>
    <scope>NUCLEOTIDE SEQUENCE [LARGE SCALE GENOMIC DNA]</scope>
    <source>
        <strain evidence="7 8">Y22</strain>
    </source>
</reference>
<keyword evidence="8" id="KW-1185">Reference proteome</keyword>
<comment type="catalytic activity">
    <reaction evidence="2">
        <text>UDP-N-acetyl-alpha-D-glucosamine = UDP-N-acetyl-alpha-D-mannosamine</text>
        <dbReference type="Rhea" id="RHEA:17213"/>
        <dbReference type="ChEBI" id="CHEBI:57705"/>
        <dbReference type="ChEBI" id="CHEBI:68623"/>
        <dbReference type="EC" id="5.1.3.14"/>
    </reaction>
</comment>
<dbReference type="Proteomes" id="UP000463138">
    <property type="component" value="Unassembled WGS sequence"/>
</dbReference>
<evidence type="ECO:0000256" key="2">
    <source>
        <dbReference type="ARBA" id="ARBA00036080"/>
    </source>
</evidence>
<dbReference type="RefSeq" id="WP_149330844.1">
    <property type="nucleotide sequence ID" value="NZ_QOVF01000001.1"/>
</dbReference>
<dbReference type="EC" id="5.1.3.14" evidence="4"/>
<dbReference type="CDD" id="cd03786">
    <property type="entry name" value="GTB_UDP-GlcNAc_2-Epimerase"/>
    <property type="match status" value="1"/>
</dbReference>
<keyword evidence="1 5" id="KW-0413">Isomerase</keyword>
<dbReference type="InterPro" id="IPR029767">
    <property type="entry name" value="WecB-like"/>
</dbReference>
<dbReference type="SUPFAM" id="SSF53756">
    <property type="entry name" value="UDP-Glycosyltransferase/glycogen phosphorylase"/>
    <property type="match status" value="1"/>
</dbReference>
<dbReference type="NCBIfam" id="TIGR00236">
    <property type="entry name" value="wecB"/>
    <property type="match status" value="1"/>
</dbReference>
<evidence type="ECO:0000256" key="1">
    <source>
        <dbReference type="ARBA" id="ARBA00023235"/>
    </source>
</evidence>
<evidence type="ECO:0000313" key="7">
    <source>
        <dbReference type="EMBL" id="KAA0695836.1"/>
    </source>
</evidence>
<dbReference type="OrthoDB" id="9803238at2"/>
<evidence type="ECO:0000256" key="4">
    <source>
        <dbReference type="ARBA" id="ARBA00038858"/>
    </source>
</evidence>